<dbReference type="PANTHER" id="PTHR10605">
    <property type="entry name" value="HEPARAN SULFATE SULFOTRANSFERASE"/>
    <property type="match status" value="1"/>
</dbReference>
<feature type="transmembrane region" description="Helical" evidence="2">
    <location>
        <begin position="29"/>
        <end position="48"/>
    </location>
</feature>
<dbReference type="RefSeq" id="XP_014679756.1">
    <property type="nucleotide sequence ID" value="XM_014824270.1"/>
</dbReference>
<reference evidence="4" key="1">
    <citation type="submission" date="2025-08" db="UniProtKB">
        <authorList>
            <consortium name="RefSeq"/>
        </authorList>
    </citation>
    <scope>IDENTIFICATION</scope>
</reference>
<evidence type="ECO:0000313" key="3">
    <source>
        <dbReference type="Proteomes" id="UP000695022"/>
    </source>
</evidence>
<evidence type="ECO:0000256" key="1">
    <source>
        <dbReference type="ARBA" id="ARBA00022679"/>
    </source>
</evidence>
<accession>A0ABM1F5N5</accession>
<gene>
    <name evidence="4" type="primary">LOC106819673</name>
</gene>
<organism evidence="3 4">
    <name type="scientific">Priapulus caudatus</name>
    <name type="common">Priapulid worm</name>
    <dbReference type="NCBI Taxonomy" id="37621"/>
    <lineage>
        <taxon>Eukaryota</taxon>
        <taxon>Metazoa</taxon>
        <taxon>Ecdysozoa</taxon>
        <taxon>Scalidophora</taxon>
        <taxon>Priapulida</taxon>
        <taxon>Priapulimorpha</taxon>
        <taxon>Priapulimorphida</taxon>
        <taxon>Priapulidae</taxon>
        <taxon>Priapulus</taxon>
    </lineage>
</organism>
<dbReference type="InterPro" id="IPR027417">
    <property type="entry name" value="P-loop_NTPase"/>
</dbReference>
<keyword evidence="2" id="KW-0812">Transmembrane</keyword>
<evidence type="ECO:0000256" key="2">
    <source>
        <dbReference type="SAM" id="Phobius"/>
    </source>
</evidence>
<keyword evidence="3" id="KW-1185">Reference proteome</keyword>
<keyword evidence="1" id="KW-0808">Transferase</keyword>
<keyword evidence="2" id="KW-1133">Transmembrane helix</keyword>
<dbReference type="Gene3D" id="3.40.50.300">
    <property type="entry name" value="P-loop containing nucleotide triphosphate hydrolases"/>
    <property type="match status" value="1"/>
</dbReference>
<sequence>MRESADAAAGDLSSARDMEPRYWRYRRKLMVVIVAASVLLCVSVYTLGSVTCCDGSSDAVSDAALRDIDRLADARSAFHRRRNLWDVSSEQATSVIGDDVYAAAADDAEYADSDEESNYGGDDDVGARVVAQATRPTDGSSPNVKYKHHTENGTRKLPSVIIIGVKKGGTRALLEYIRLHPDVRGVGPETHFFDQHYERGLDWYR</sequence>
<dbReference type="Proteomes" id="UP000695022">
    <property type="component" value="Unplaced"/>
</dbReference>
<protein>
    <submittedName>
        <fullName evidence="4">Uncharacterized protein LOC106819673</fullName>
    </submittedName>
</protein>
<dbReference type="InterPro" id="IPR037359">
    <property type="entry name" value="NST/OST"/>
</dbReference>
<dbReference type="GeneID" id="106819673"/>
<proteinExistence type="predicted"/>
<keyword evidence="2" id="KW-0472">Membrane</keyword>
<dbReference type="SUPFAM" id="SSF52540">
    <property type="entry name" value="P-loop containing nucleoside triphosphate hydrolases"/>
    <property type="match status" value="1"/>
</dbReference>
<evidence type="ECO:0000313" key="4">
    <source>
        <dbReference type="RefSeq" id="XP_014679756.1"/>
    </source>
</evidence>
<name>A0ABM1F5N5_PRICU</name>
<dbReference type="PANTHER" id="PTHR10605:SF72">
    <property type="entry name" value="HEPARAN SULFATE 3-O SULFOTRANSFERASE-B, ISOFORM A"/>
    <property type="match status" value="1"/>
</dbReference>